<reference evidence="1" key="2">
    <citation type="submission" date="2023-02" db="EMBL/GenBank/DDBJ databases">
        <authorList>
            <consortium name="DOE Joint Genome Institute"/>
            <person name="Mondo S.J."/>
            <person name="Chang Y."/>
            <person name="Wang Y."/>
            <person name="Ahrendt S."/>
            <person name="Andreopoulos W."/>
            <person name="Barry K."/>
            <person name="Beard J."/>
            <person name="Benny G.L."/>
            <person name="Blankenship S."/>
            <person name="Bonito G."/>
            <person name="Cuomo C."/>
            <person name="Desiro A."/>
            <person name="Gervers K.A."/>
            <person name="Hundley H."/>
            <person name="Kuo A."/>
            <person name="LaButti K."/>
            <person name="Lang B.F."/>
            <person name="Lipzen A."/>
            <person name="O'Donnell K."/>
            <person name="Pangilinan J."/>
            <person name="Reynolds N."/>
            <person name="Sandor L."/>
            <person name="Smith M.W."/>
            <person name="Tsang A."/>
            <person name="Grigoriev I.V."/>
            <person name="Stajich J.E."/>
            <person name="Spatafora J.W."/>
        </authorList>
    </citation>
    <scope>NUCLEOTIDE SEQUENCE</scope>
    <source>
        <strain evidence="1">RSA 2281</strain>
    </source>
</reference>
<organism evidence="1 2">
    <name type="scientific">Phascolomyces articulosus</name>
    <dbReference type="NCBI Taxonomy" id="60185"/>
    <lineage>
        <taxon>Eukaryota</taxon>
        <taxon>Fungi</taxon>
        <taxon>Fungi incertae sedis</taxon>
        <taxon>Mucoromycota</taxon>
        <taxon>Mucoromycotina</taxon>
        <taxon>Mucoromycetes</taxon>
        <taxon>Mucorales</taxon>
        <taxon>Lichtheimiaceae</taxon>
        <taxon>Phascolomyces</taxon>
    </lineage>
</organism>
<protein>
    <submittedName>
        <fullName evidence="1">Uncharacterized protein</fullName>
    </submittedName>
</protein>
<dbReference type="Proteomes" id="UP001209540">
    <property type="component" value="Unassembled WGS sequence"/>
</dbReference>
<gene>
    <name evidence="1" type="ORF">BDA99DRAFT_542257</name>
</gene>
<accession>A0AAD5K116</accession>
<keyword evidence="2" id="KW-1185">Reference proteome</keyword>
<comment type="caution">
    <text evidence="1">The sequence shown here is derived from an EMBL/GenBank/DDBJ whole genome shotgun (WGS) entry which is preliminary data.</text>
</comment>
<proteinExistence type="predicted"/>
<dbReference type="AlphaFoldDB" id="A0AAD5K116"/>
<evidence type="ECO:0000313" key="2">
    <source>
        <dbReference type="Proteomes" id="UP001209540"/>
    </source>
</evidence>
<reference evidence="1" key="1">
    <citation type="journal article" date="2022" name="IScience">
        <title>Evolution of zygomycete secretomes and the origins of terrestrial fungal ecologies.</title>
        <authorList>
            <person name="Chang Y."/>
            <person name="Wang Y."/>
            <person name="Mondo S."/>
            <person name="Ahrendt S."/>
            <person name="Andreopoulos W."/>
            <person name="Barry K."/>
            <person name="Beard J."/>
            <person name="Benny G.L."/>
            <person name="Blankenship S."/>
            <person name="Bonito G."/>
            <person name="Cuomo C."/>
            <person name="Desiro A."/>
            <person name="Gervers K.A."/>
            <person name="Hundley H."/>
            <person name="Kuo A."/>
            <person name="LaButti K."/>
            <person name="Lang B.F."/>
            <person name="Lipzen A."/>
            <person name="O'Donnell K."/>
            <person name="Pangilinan J."/>
            <person name="Reynolds N."/>
            <person name="Sandor L."/>
            <person name="Smith M.E."/>
            <person name="Tsang A."/>
            <person name="Grigoriev I.V."/>
            <person name="Stajich J.E."/>
            <person name="Spatafora J.W."/>
        </authorList>
    </citation>
    <scope>NUCLEOTIDE SEQUENCE</scope>
    <source>
        <strain evidence="1">RSA 2281</strain>
    </source>
</reference>
<sequence>MDLVPTDHYQLQGFHDFSLSVFPPQRRSSFFKIHFFKSYFKSTEDISITRCQSEHPLISQQKSPYLLVKIKRCRHPALQKIIVIFFRDKEREQNEVDVGDSESTTSTTSNICSSATSITTRGEMEGVVLVLNEEMGIVNQINEKIIDMSVIFYSSWFMGKLVAQKWERKIMMMLEGIRFKNPQAAQEPDVENCEKLTVVDVFLKFLYS</sequence>
<evidence type="ECO:0000313" key="1">
    <source>
        <dbReference type="EMBL" id="KAI9249167.1"/>
    </source>
</evidence>
<name>A0AAD5K116_9FUNG</name>
<dbReference type="EMBL" id="JAIXMP010000036">
    <property type="protein sequence ID" value="KAI9249167.1"/>
    <property type="molecule type" value="Genomic_DNA"/>
</dbReference>